<accession>A0A852UWV1</accession>
<dbReference type="Pfam" id="PF01047">
    <property type="entry name" value="MarR"/>
    <property type="match status" value="1"/>
</dbReference>
<reference evidence="2 3" key="1">
    <citation type="submission" date="2020-07" db="EMBL/GenBank/DDBJ databases">
        <title>Sequencing the genomes of 1000 actinobacteria strains.</title>
        <authorList>
            <person name="Klenk H.-P."/>
        </authorList>
    </citation>
    <scope>NUCLEOTIDE SEQUENCE [LARGE SCALE GENOMIC DNA]</scope>
    <source>
        <strain evidence="2 3">DSM 45763</strain>
    </source>
</reference>
<dbReference type="SMART" id="SM00347">
    <property type="entry name" value="HTH_MARR"/>
    <property type="match status" value="1"/>
</dbReference>
<sequence length="172" mass="18839">MSDHQANRANRADADGEDDPSAVISAVLTGSRLLVAIAARSLGAVEDRITLPQFRMLVILTSHGETKLVTMAERLNVNPSTAMRMADRLAASRLVVREVNPRNRRETLMRLTPEGRRIVDEVTARRREEIAGIVSRMSAEQRHALISAMTAFNEAGGEPPVDDAHPLGRPDV</sequence>
<proteinExistence type="predicted"/>
<comment type="caution">
    <text evidence="2">The sequence shown here is derived from an EMBL/GenBank/DDBJ whole genome shotgun (WGS) entry which is preliminary data.</text>
</comment>
<dbReference type="Proteomes" id="UP000576393">
    <property type="component" value="Unassembled WGS sequence"/>
</dbReference>
<gene>
    <name evidence="2" type="ORF">HDA43_002878</name>
</gene>
<evidence type="ECO:0000259" key="1">
    <source>
        <dbReference type="PROSITE" id="PS50995"/>
    </source>
</evidence>
<dbReference type="PROSITE" id="PS50995">
    <property type="entry name" value="HTH_MARR_2"/>
    <property type="match status" value="1"/>
</dbReference>
<dbReference type="GO" id="GO:0003700">
    <property type="term" value="F:DNA-binding transcription factor activity"/>
    <property type="evidence" value="ECO:0007669"/>
    <property type="project" value="InterPro"/>
</dbReference>
<dbReference type="PANTHER" id="PTHR33164">
    <property type="entry name" value="TRANSCRIPTIONAL REGULATOR, MARR FAMILY"/>
    <property type="match status" value="1"/>
</dbReference>
<protein>
    <submittedName>
        <fullName evidence="2">DNA-binding MarR family transcriptional regulator</fullName>
    </submittedName>
</protein>
<organism evidence="2 3">
    <name type="scientific">Streptosporangium sandarakinum</name>
    <dbReference type="NCBI Taxonomy" id="1260955"/>
    <lineage>
        <taxon>Bacteria</taxon>
        <taxon>Bacillati</taxon>
        <taxon>Actinomycetota</taxon>
        <taxon>Actinomycetes</taxon>
        <taxon>Streptosporangiales</taxon>
        <taxon>Streptosporangiaceae</taxon>
        <taxon>Streptosporangium</taxon>
    </lineage>
</organism>
<keyword evidence="2" id="KW-0238">DNA-binding</keyword>
<dbReference type="SUPFAM" id="SSF46785">
    <property type="entry name" value="Winged helix' DNA-binding domain"/>
    <property type="match status" value="1"/>
</dbReference>
<name>A0A852UWV1_9ACTN</name>
<evidence type="ECO:0000313" key="3">
    <source>
        <dbReference type="Proteomes" id="UP000576393"/>
    </source>
</evidence>
<dbReference type="InterPro" id="IPR036388">
    <property type="entry name" value="WH-like_DNA-bd_sf"/>
</dbReference>
<dbReference type="Gene3D" id="1.10.10.10">
    <property type="entry name" value="Winged helix-like DNA-binding domain superfamily/Winged helix DNA-binding domain"/>
    <property type="match status" value="1"/>
</dbReference>
<dbReference type="GO" id="GO:0006950">
    <property type="term" value="P:response to stress"/>
    <property type="evidence" value="ECO:0007669"/>
    <property type="project" value="TreeGrafter"/>
</dbReference>
<dbReference type="InterPro" id="IPR036390">
    <property type="entry name" value="WH_DNA-bd_sf"/>
</dbReference>
<dbReference type="PANTHER" id="PTHR33164:SF94">
    <property type="entry name" value="TRANSCRIPTIONAL REGULATORY PROTEIN-RELATED"/>
    <property type="match status" value="1"/>
</dbReference>
<dbReference type="InterPro" id="IPR039422">
    <property type="entry name" value="MarR/SlyA-like"/>
</dbReference>
<dbReference type="EMBL" id="JACCCO010000001">
    <property type="protein sequence ID" value="NYF40719.1"/>
    <property type="molecule type" value="Genomic_DNA"/>
</dbReference>
<evidence type="ECO:0000313" key="2">
    <source>
        <dbReference type="EMBL" id="NYF40719.1"/>
    </source>
</evidence>
<dbReference type="RefSeq" id="WP_179820801.1">
    <property type="nucleotide sequence ID" value="NZ_JACCCO010000001.1"/>
</dbReference>
<dbReference type="GO" id="GO:0003677">
    <property type="term" value="F:DNA binding"/>
    <property type="evidence" value="ECO:0007669"/>
    <property type="project" value="UniProtKB-KW"/>
</dbReference>
<feature type="domain" description="HTH marR-type" evidence="1">
    <location>
        <begin position="20"/>
        <end position="154"/>
    </location>
</feature>
<dbReference type="AlphaFoldDB" id="A0A852UWV1"/>
<keyword evidence="3" id="KW-1185">Reference proteome</keyword>
<dbReference type="InterPro" id="IPR000835">
    <property type="entry name" value="HTH_MarR-typ"/>
</dbReference>